<feature type="compositionally biased region" description="Low complexity" evidence="1">
    <location>
        <begin position="246"/>
        <end position="255"/>
    </location>
</feature>
<dbReference type="Gene3D" id="1.10.287.1490">
    <property type="match status" value="1"/>
</dbReference>
<feature type="compositionally biased region" description="Low complexity" evidence="1">
    <location>
        <begin position="266"/>
        <end position="275"/>
    </location>
</feature>
<gene>
    <name evidence="2" type="ORF">O9K51_10142</name>
</gene>
<dbReference type="AlphaFoldDB" id="A0AB34FE09"/>
<feature type="compositionally biased region" description="Basic and acidic residues" evidence="1">
    <location>
        <begin position="55"/>
        <end position="68"/>
    </location>
</feature>
<dbReference type="PANTHER" id="PTHR43941:SF1">
    <property type="entry name" value="STRUCTURAL MAINTENANCE OF CHROMOSOMES PROTEIN 2"/>
    <property type="match status" value="1"/>
</dbReference>
<feature type="compositionally biased region" description="Low complexity" evidence="1">
    <location>
        <begin position="94"/>
        <end position="106"/>
    </location>
</feature>
<dbReference type="GO" id="GO:0000793">
    <property type="term" value="C:condensed chromosome"/>
    <property type="evidence" value="ECO:0007669"/>
    <property type="project" value="TreeGrafter"/>
</dbReference>
<feature type="compositionally biased region" description="Basic and acidic residues" evidence="1">
    <location>
        <begin position="75"/>
        <end position="84"/>
    </location>
</feature>
<name>A0AB34FE09_9HYPO</name>
<dbReference type="GO" id="GO:0003682">
    <property type="term" value="F:chromatin binding"/>
    <property type="evidence" value="ECO:0007669"/>
    <property type="project" value="TreeGrafter"/>
</dbReference>
<feature type="compositionally biased region" description="Polar residues" evidence="1">
    <location>
        <begin position="132"/>
        <end position="148"/>
    </location>
</feature>
<reference evidence="2" key="1">
    <citation type="submission" date="2023-01" db="EMBL/GenBank/DDBJ databases">
        <title>The growth and conidiation of Purpureocillium lavendulum are regulated by nitrogen source and histone H3K14 acetylation.</title>
        <authorList>
            <person name="Tang P."/>
            <person name="Han J."/>
            <person name="Zhang C."/>
            <person name="Tang P."/>
            <person name="Qi F."/>
            <person name="Zhang K."/>
            <person name="Liang L."/>
        </authorList>
    </citation>
    <scope>NUCLEOTIDE SEQUENCE</scope>
    <source>
        <strain evidence="2">YMF1.00683</strain>
    </source>
</reference>
<feature type="compositionally biased region" description="Acidic residues" evidence="1">
    <location>
        <begin position="450"/>
        <end position="460"/>
    </location>
</feature>
<sequence>MTELQAVANIVRSRTSFYIDGNCTLVASLTDRRDIRLRVFQLNCKMADAEEKARQEKLAAARKRVEQMKKKKNKKAAEPKKDDSGATETPPPEAAEAAAADTAAESTENKPTEATPDDETADDKAVIEENTDNSSPSATPSLAQQSKMRSTSFRAGSGSGTGTASPAPFSPDGDTAPDIYRKHVARIEELEKENKRLAKEVTDADKRWNKAEQELSDLRDADGESTAKTGSNTEVEKLKSEVASLQRQNTQLQQQVSRGLGHGHRPSVSVVSPPSELQADLDSKTATIESMEIEISKLKTRVDRQETGASSEREQVTALEEKLARAEAAAGKAQRELQDVKHNLERATEKAVREGSERSSAETKVKTLEHEAEELRATKEELEKKADGLDKKVTTLTTLHKEQDARSQTLRKEKERADKELEELRTKVEKLDSENIKLRSRKSAEGGGGLDDEGVDELENEERLRLERKIRSLEKEVHDLRSGAWIEKRREMEATSPSFQDVDLTGGSMGPTPHKKHSGGGFGDFLTSGLNALAGGGDDEGFMDDDDEDFDEDAFRKAQDEEQQKRIERIKEIKRSLKHWEGWRLDIVDTRRGGGEGIGDIFDV</sequence>
<dbReference type="PANTHER" id="PTHR43941">
    <property type="entry name" value="STRUCTURAL MAINTENANCE OF CHROMOSOMES PROTEIN 2"/>
    <property type="match status" value="1"/>
</dbReference>
<organism evidence="2 3">
    <name type="scientific">Purpureocillium lavendulum</name>
    <dbReference type="NCBI Taxonomy" id="1247861"/>
    <lineage>
        <taxon>Eukaryota</taxon>
        <taxon>Fungi</taxon>
        <taxon>Dikarya</taxon>
        <taxon>Ascomycota</taxon>
        <taxon>Pezizomycotina</taxon>
        <taxon>Sordariomycetes</taxon>
        <taxon>Hypocreomycetidae</taxon>
        <taxon>Hypocreales</taxon>
        <taxon>Ophiocordycipitaceae</taxon>
        <taxon>Purpureocillium</taxon>
    </lineage>
</organism>
<dbReference type="GO" id="GO:0007076">
    <property type="term" value="P:mitotic chromosome condensation"/>
    <property type="evidence" value="ECO:0007669"/>
    <property type="project" value="TreeGrafter"/>
</dbReference>
<accession>A0AB34FE09</accession>
<dbReference type="EMBL" id="JAQHRD010000013">
    <property type="protein sequence ID" value="KAJ6437172.1"/>
    <property type="molecule type" value="Genomic_DNA"/>
</dbReference>
<dbReference type="GO" id="GO:0000796">
    <property type="term" value="C:condensin complex"/>
    <property type="evidence" value="ECO:0007669"/>
    <property type="project" value="TreeGrafter"/>
</dbReference>
<evidence type="ECO:0000313" key="2">
    <source>
        <dbReference type="EMBL" id="KAJ6437172.1"/>
    </source>
</evidence>
<dbReference type="GO" id="GO:0000785">
    <property type="term" value="C:chromatin"/>
    <property type="evidence" value="ECO:0007669"/>
    <property type="project" value="TreeGrafter"/>
</dbReference>
<feature type="compositionally biased region" description="Basic and acidic residues" evidence="1">
    <location>
        <begin position="179"/>
        <end position="222"/>
    </location>
</feature>
<evidence type="ECO:0000256" key="1">
    <source>
        <dbReference type="SAM" id="MobiDB-lite"/>
    </source>
</evidence>
<comment type="caution">
    <text evidence="2">The sequence shown here is derived from an EMBL/GenBank/DDBJ whole genome shotgun (WGS) entry which is preliminary data.</text>
</comment>
<feature type="region of interest" description="Disordered" evidence="1">
    <location>
        <begin position="55"/>
        <end position="285"/>
    </location>
</feature>
<feature type="compositionally biased region" description="Low complexity" evidence="1">
    <location>
        <begin position="149"/>
        <end position="167"/>
    </location>
</feature>
<keyword evidence="3" id="KW-1185">Reference proteome</keyword>
<feature type="region of interest" description="Disordered" evidence="1">
    <location>
        <begin position="333"/>
        <end position="420"/>
    </location>
</feature>
<proteinExistence type="predicted"/>
<protein>
    <submittedName>
        <fullName evidence="2">Myosin heavy chain</fullName>
    </submittedName>
</protein>
<dbReference type="Proteomes" id="UP001163105">
    <property type="component" value="Unassembled WGS sequence"/>
</dbReference>
<evidence type="ECO:0000313" key="3">
    <source>
        <dbReference type="Proteomes" id="UP001163105"/>
    </source>
</evidence>
<feature type="region of interest" description="Disordered" evidence="1">
    <location>
        <begin position="433"/>
        <end position="461"/>
    </location>
</feature>
<feature type="region of interest" description="Disordered" evidence="1">
    <location>
        <begin position="496"/>
        <end position="522"/>
    </location>
</feature>